<keyword evidence="3" id="KW-1185">Reference proteome</keyword>
<proteinExistence type="predicted"/>
<feature type="signal peptide" evidence="1">
    <location>
        <begin position="1"/>
        <end position="23"/>
    </location>
</feature>
<evidence type="ECO:0008006" key="4">
    <source>
        <dbReference type="Google" id="ProtNLM"/>
    </source>
</evidence>
<name>A0A7Y9UPM2_9ACTN</name>
<protein>
    <recommendedName>
        <fullName evidence="4">DUF3558 domain-containing protein</fullName>
    </recommendedName>
</protein>
<dbReference type="RefSeq" id="WP_179501562.1">
    <property type="nucleotide sequence ID" value="NZ_JACCAA010000001.1"/>
</dbReference>
<evidence type="ECO:0000313" key="2">
    <source>
        <dbReference type="EMBL" id="NYG58392.1"/>
    </source>
</evidence>
<feature type="chain" id="PRO_5039215105" description="DUF3558 domain-containing protein" evidence="1">
    <location>
        <begin position="24"/>
        <end position="208"/>
    </location>
</feature>
<dbReference type="Proteomes" id="UP000540656">
    <property type="component" value="Unassembled WGS sequence"/>
</dbReference>
<evidence type="ECO:0000256" key="1">
    <source>
        <dbReference type="SAM" id="SignalP"/>
    </source>
</evidence>
<comment type="caution">
    <text evidence="2">The sequence shown here is derived from an EMBL/GenBank/DDBJ whole genome shotgun (WGS) entry which is preliminary data.</text>
</comment>
<sequence length="208" mass="21438">MSFLGRLLPAAATVALLSPLLVACSGDDAEKEPGHEPTSLAEFDASSVRVDRSDFCERFSDEAVAASVGTVEETRHYGNGESATLTDGVKDVSHEFNCTFVGADGRIARAWVFVPQVPPARAESLVADAKKKRTGCTPNAGGGFGSPAVGSVCRTEDGSQATYAGLFVDAWLSCSLSVPDAKAPAPELRASAGEWCVEAAQAASSPAA</sequence>
<keyword evidence="1" id="KW-0732">Signal</keyword>
<reference evidence="2 3" key="1">
    <citation type="submission" date="2020-07" db="EMBL/GenBank/DDBJ databases">
        <title>Sequencing the genomes of 1000 actinobacteria strains.</title>
        <authorList>
            <person name="Klenk H.-P."/>
        </authorList>
    </citation>
    <scope>NUCLEOTIDE SEQUENCE [LARGE SCALE GENOMIC DNA]</scope>
    <source>
        <strain evidence="2 3">DSM 23819</strain>
    </source>
</reference>
<dbReference type="AlphaFoldDB" id="A0A7Y9UPM2"/>
<dbReference type="PROSITE" id="PS51257">
    <property type="entry name" value="PROKAR_LIPOPROTEIN"/>
    <property type="match status" value="1"/>
</dbReference>
<accession>A0A7Y9UPM2</accession>
<dbReference type="EMBL" id="JACCAA010000001">
    <property type="protein sequence ID" value="NYG58392.1"/>
    <property type="molecule type" value="Genomic_DNA"/>
</dbReference>
<gene>
    <name evidence="2" type="ORF">BJ980_001315</name>
</gene>
<evidence type="ECO:0000313" key="3">
    <source>
        <dbReference type="Proteomes" id="UP000540656"/>
    </source>
</evidence>
<organism evidence="2 3">
    <name type="scientific">Nocardioides daedukensis</name>
    <dbReference type="NCBI Taxonomy" id="634462"/>
    <lineage>
        <taxon>Bacteria</taxon>
        <taxon>Bacillati</taxon>
        <taxon>Actinomycetota</taxon>
        <taxon>Actinomycetes</taxon>
        <taxon>Propionibacteriales</taxon>
        <taxon>Nocardioidaceae</taxon>
        <taxon>Nocardioides</taxon>
    </lineage>
</organism>